<dbReference type="InterPro" id="IPR002589">
    <property type="entry name" value="Macro_dom"/>
</dbReference>
<evidence type="ECO:0000313" key="4">
    <source>
        <dbReference type="Proteomes" id="UP000028073"/>
    </source>
</evidence>
<proteinExistence type="predicted"/>
<protein>
    <submittedName>
        <fullName evidence="3">Appr-1-p processing protein</fullName>
    </submittedName>
</protein>
<dbReference type="Pfam" id="PF01661">
    <property type="entry name" value="Macro"/>
    <property type="match status" value="1"/>
</dbReference>
<dbReference type="AlphaFoldDB" id="A0A081NLN2"/>
<gene>
    <name evidence="3" type="ORF">GZ78_05160</name>
</gene>
<dbReference type="eggNOG" id="COG2110">
    <property type="taxonomic scope" value="Bacteria"/>
</dbReference>
<dbReference type="InterPro" id="IPR043472">
    <property type="entry name" value="Macro_dom-like"/>
</dbReference>
<feature type="domain" description="Macro" evidence="2">
    <location>
        <begin position="1"/>
        <end position="163"/>
    </location>
</feature>
<evidence type="ECO:0000256" key="1">
    <source>
        <dbReference type="ARBA" id="ARBA00035885"/>
    </source>
</evidence>
<dbReference type="GO" id="GO:0140291">
    <property type="term" value="P:peptidyl-glutamate ADP-deribosylation"/>
    <property type="evidence" value="ECO:0007669"/>
    <property type="project" value="TreeGrafter"/>
</dbReference>
<comment type="catalytic activity">
    <reaction evidence="1">
        <text>an N-(ADP-alpha-D-ribosyl)-thymidine in DNA + H2O = a thymidine in DNA + ADP-D-ribose</text>
        <dbReference type="Rhea" id="RHEA:71655"/>
        <dbReference type="Rhea" id="RHEA-COMP:13556"/>
        <dbReference type="Rhea" id="RHEA-COMP:18051"/>
        <dbReference type="ChEBI" id="CHEBI:15377"/>
        <dbReference type="ChEBI" id="CHEBI:57967"/>
        <dbReference type="ChEBI" id="CHEBI:137386"/>
        <dbReference type="ChEBI" id="CHEBI:191199"/>
    </reaction>
    <physiologicalReaction direction="left-to-right" evidence="1">
        <dbReference type="Rhea" id="RHEA:71656"/>
    </physiologicalReaction>
</comment>
<keyword evidence="4" id="KW-1185">Reference proteome</keyword>
<evidence type="ECO:0000313" key="3">
    <source>
        <dbReference type="EMBL" id="KEQ19355.1"/>
    </source>
</evidence>
<dbReference type="CDD" id="cd02901">
    <property type="entry name" value="Macro_Poa1p-like"/>
    <property type="match status" value="1"/>
</dbReference>
<dbReference type="RefSeq" id="WP_034833133.1">
    <property type="nucleotide sequence ID" value="NZ_JOKH01000001.1"/>
</dbReference>
<dbReference type="PANTHER" id="PTHR12521">
    <property type="entry name" value="PROTEIN C6ORF130"/>
    <property type="match status" value="1"/>
</dbReference>
<dbReference type="EMBL" id="JOKH01000001">
    <property type="protein sequence ID" value="KEQ19355.1"/>
    <property type="molecule type" value="Genomic_DNA"/>
</dbReference>
<dbReference type="STRING" id="1137799.GZ78_05160"/>
<dbReference type="SUPFAM" id="SSF52949">
    <property type="entry name" value="Macro domain-like"/>
    <property type="match status" value="1"/>
</dbReference>
<organism evidence="3 4">
    <name type="scientific">Endozoicomonas numazuensis</name>
    <dbReference type="NCBI Taxonomy" id="1137799"/>
    <lineage>
        <taxon>Bacteria</taxon>
        <taxon>Pseudomonadati</taxon>
        <taxon>Pseudomonadota</taxon>
        <taxon>Gammaproteobacteria</taxon>
        <taxon>Oceanospirillales</taxon>
        <taxon>Endozoicomonadaceae</taxon>
        <taxon>Endozoicomonas</taxon>
    </lineage>
</organism>
<dbReference type="PROSITE" id="PS51154">
    <property type="entry name" value="MACRO"/>
    <property type="match status" value="1"/>
</dbReference>
<reference evidence="3 4" key="1">
    <citation type="submission" date="2014-06" db="EMBL/GenBank/DDBJ databases">
        <title>Whole Genome Sequences of Three Symbiotic Endozoicomonas Bacteria.</title>
        <authorList>
            <person name="Neave M.J."/>
            <person name="Apprill A."/>
            <person name="Voolstra C.R."/>
        </authorList>
    </citation>
    <scope>NUCLEOTIDE SEQUENCE [LARGE SCALE GENOMIC DNA]</scope>
    <source>
        <strain evidence="3 4">DSM 25634</strain>
    </source>
</reference>
<dbReference type="PANTHER" id="PTHR12521:SF0">
    <property type="entry name" value="ADP-RIBOSE GLYCOHYDROLASE OARD1"/>
    <property type="match status" value="1"/>
</dbReference>
<dbReference type="Proteomes" id="UP000028073">
    <property type="component" value="Unassembled WGS sequence"/>
</dbReference>
<dbReference type="SMART" id="SM00506">
    <property type="entry name" value="A1pp"/>
    <property type="match status" value="1"/>
</dbReference>
<dbReference type="InterPro" id="IPR050892">
    <property type="entry name" value="ADP-ribose_metab_enzymes"/>
</dbReference>
<evidence type="ECO:0000259" key="2">
    <source>
        <dbReference type="PROSITE" id="PS51154"/>
    </source>
</evidence>
<comment type="caution">
    <text evidence="3">The sequence shown here is derived from an EMBL/GenBank/DDBJ whole genome shotgun (WGS) entry which is preliminary data.</text>
</comment>
<dbReference type="OrthoDB" id="9780211at2"/>
<accession>A0A081NLN2</accession>
<name>A0A081NLN2_9GAMM</name>
<sequence>MIKLTQGNLLRANAEALVNTVNCVGYMGKGIALQFKKAFPENFTAYHQACKKQLVVPGSMFVYEYGDMIQRRVIINFPTKRHWRNPSRMEDVESGLLALVEEVKARNIKSIAIPPLGCGLGGLNWSEVKPRIEAAFSELPDVEVLLYEPKGAPAPKDQPVSTSKPEMSHSQALMILLMARYHQFDYRLSLLEFHKLAYLLQEQGADLKLRYKAHHYGPYATNIRHLLFKMEGHFITGSGDDENPEREIELLPGAIEEAEAFLSGNEDARVWLEAVSRLIDGFETPYGMELLSSVLWVKNHENVSSAEDVMTKIRTWSKRKANMFTPFQVKAALSHLSQ</sequence>
<dbReference type="Gene3D" id="3.40.220.10">
    <property type="entry name" value="Leucine Aminopeptidase, subunit E, domain 1"/>
    <property type="match status" value="1"/>
</dbReference>